<evidence type="ECO:0000313" key="3">
    <source>
        <dbReference type="EMBL" id="EKX72608.1"/>
    </source>
</evidence>
<feature type="compositionally biased region" description="Basic and acidic residues" evidence="1">
    <location>
        <begin position="734"/>
        <end position="750"/>
    </location>
</feature>
<accession>L1LBQ3</accession>
<feature type="region of interest" description="Disordered" evidence="1">
    <location>
        <begin position="292"/>
        <end position="372"/>
    </location>
</feature>
<keyword evidence="4" id="KW-1185">Reference proteome</keyword>
<name>L1LBQ3_THEEQ</name>
<dbReference type="KEGG" id="beq:BEWA_050760"/>
<feature type="region of interest" description="Disordered" evidence="1">
    <location>
        <begin position="685"/>
        <end position="837"/>
    </location>
</feature>
<dbReference type="InterPro" id="IPR007480">
    <property type="entry name" value="DUF529"/>
</dbReference>
<feature type="chain" id="PRO_5003952260" description="Signal peptide containing protein" evidence="2">
    <location>
        <begin position="19"/>
        <end position="837"/>
    </location>
</feature>
<feature type="compositionally biased region" description="Acidic residues" evidence="1">
    <location>
        <begin position="776"/>
        <end position="818"/>
    </location>
</feature>
<proteinExistence type="predicted"/>
<feature type="compositionally biased region" description="Basic and acidic residues" evidence="1">
    <location>
        <begin position="473"/>
        <end position="493"/>
    </location>
</feature>
<organism evidence="3 4">
    <name type="scientific">Theileria equi strain WA</name>
    <dbReference type="NCBI Taxonomy" id="1537102"/>
    <lineage>
        <taxon>Eukaryota</taxon>
        <taxon>Sar</taxon>
        <taxon>Alveolata</taxon>
        <taxon>Apicomplexa</taxon>
        <taxon>Aconoidasida</taxon>
        <taxon>Piroplasmida</taxon>
        <taxon>Theileriidae</taxon>
        <taxon>Theileria</taxon>
    </lineage>
</organism>
<dbReference type="Pfam" id="PF04385">
    <property type="entry name" value="FAINT"/>
    <property type="match status" value="3"/>
</dbReference>
<protein>
    <recommendedName>
        <fullName evidence="5">Signal peptide containing protein</fullName>
    </recommendedName>
</protein>
<evidence type="ECO:0000256" key="2">
    <source>
        <dbReference type="SAM" id="SignalP"/>
    </source>
</evidence>
<feature type="compositionally biased region" description="Basic and acidic residues" evidence="1">
    <location>
        <begin position="511"/>
        <end position="523"/>
    </location>
</feature>
<dbReference type="VEuPathDB" id="PiroplasmaDB:BEWA_050760"/>
<dbReference type="STRING" id="1537102.L1LBQ3"/>
<dbReference type="GeneID" id="15805140"/>
<keyword evidence="2" id="KW-0732">Signal</keyword>
<feature type="compositionally biased region" description="Acidic residues" evidence="1">
    <location>
        <begin position="143"/>
        <end position="156"/>
    </location>
</feature>
<feature type="compositionally biased region" description="Polar residues" evidence="1">
    <location>
        <begin position="494"/>
        <end position="510"/>
    </location>
</feature>
<evidence type="ECO:0008006" key="5">
    <source>
        <dbReference type="Google" id="ProtNLM"/>
    </source>
</evidence>
<feature type="signal peptide" evidence="2">
    <location>
        <begin position="1"/>
        <end position="18"/>
    </location>
</feature>
<dbReference type="Proteomes" id="UP000031512">
    <property type="component" value="Unassembled WGS sequence"/>
</dbReference>
<feature type="compositionally biased region" description="Polar residues" evidence="1">
    <location>
        <begin position="819"/>
        <end position="837"/>
    </location>
</feature>
<feature type="region of interest" description="Disordered" evidence="1">
    <location>
        <begin position="473"/>
        <end position="553"/>
    </location>
</feature>
<feature type="region of interest" description="Disordered" evidence="1">
    <location>
        <begin position="134"/>
        <end position="157"/>
    </location>
</feature>
<feature type="compositionally biased region" description="Acidic residues" evidence="1">
    <location>
        <begin position="342"/>
        <end position="356"/>
    </location>
</feature>
<evidence type="ECO:0000313" key="4">
    <source>
        <dbReference type="Proteomes" id="UP000031512"/>
    </source>
</evidence>
<dbReference type="RefSeq" id="XP_004832060.1">
    <property type="nucleotide sequence ID" value="XM_004832003.1"/>
</dbReference>
<dbReference type="EMBL" id="ACOU01000007">
    <property type="protein sequence ID" value="EKX72608.1"/>
    <property type="molecule type" value="Genomic_DNA"/>
</dbReference>
<feature type="compositionally biased region" description="Polar residues" evidence="1">
    <location>
        <begin position="528"/>
        <end position="542"/>
    </location>
</feature>
<reference evidence="3 4" key="1">
    <citation type="journal article" date="2012" name="BMC Genomics">
        <title>Comparative genomic analysis and phylogenetic position of Theileria equi.</title>
        <authorList>
            <person name="Kappmeyer L.S."/>
            <person name="Thiagarajan M."/>
            <person name="Herndon D.R."/>
            <person name="Ramsay J.D."/>
            <person name="Caler E."/>
            <person name="Djikeng A."/>
            <person name="Gillespie J.J."/>
            <person name="Lau A.O."/>
            <person name="Roalson E.H."/>
            <person name="Silva J.C."/>
            <person name="Silva M.G."/>
            <person name="Suarez C.E."/>
            <person name="Ueti M.W."/>
            <person name="Nene V.M."/>
            <person name="Mealey R.H."/>
            <person name="Knowles D.P."/>
            <person name="Brayton K.A."/>
        </authorList>
    </citation>
    <scope>NUCLEOTIDE SEQUENCE [LARGE SCALE GENOMIC DNA]</scope>
    <source>
        <strain evidence="3 4">WA</strain>
    </source>
</reference>
<gene>
    <name evidence="3" type="ORF">BEWA_050760</name>
</gene>
<dbReference type="AlphaFoldDB" id="L1LBQ3"/>
<evidence type="ECO:0000256" key="1">
    <source>
        <dbReference type="SAM" id="MobiDB-lite"/>
    </source>
</evidence>
<feature type="compositionally biased region" description="Acidic residues" evidence="1">
    <location>
        <begin position="688"/>
        <end position="721"/>
    </location>
</feature>
<comment type="caution">
    <text evidence="3">The sequence shown here is derived from an EMBL/GenBank/DDBJ whole genome shotgun (WGS) entry which is preliminary data.</text>
</comment>
<sequence length="837" mass="94337">MNILVLFYIVFLSRLCSSADSRDGGNNGSTGTLVSKLDGSKYNVSASNSNGVPVLQCKPRSGVLANELKYGGETIWDGKGKVQVLLALIYFKGDKPEVVTLQCKENDKNPTLFLHKDGSKWVDCKEEHERKLKGLQNAAKSEESDEEEDATNDGQDDVPAYTAEEIEEFKKHLIKLASKVDKTVVKVDGVTEDNLFALKLTPKDEKAVTKVKYDDKEVWSGGGLFSKSNLVEAIIYFYKEIPALVNIKVVKGGKESTVYRYYDARGFWCDSEEEQFNNFLEGTKKQVEKLKAKEAEKAAKQEPNTLDIANPDSQPSNEQEDVKDVSKSSAKPTPEEPKKEQDEEDEVKEEEAEEPDQPSQEQPPAKPVTLSERAKKVDAKLFDVRESSSNGVFYLTCTPKDKKNPTKLVYGSETIWSGNKSVLFLSALIYFKGDQPYIVTLSKKENGKEDILFLHYDGKKWVENKTIHATKLNELRDASKPEDVPEAAKKKQDVTPSQKAPVQTNTQPAEHTTKGNANKEQDGKQVQAKEQTTVQPQNPLETTEQESIKSELTSPFLDKVDTSLFDIEEAEEDTVKVLKLKEKDGVKATEVNYDGQRILSGWKLGSCPSALLYMDQDRPTLAVVDFQCNGNVTKVYRYHDGKQWKDGNESNHKKKLELLKEKYKPNEEASIEALLDLPEHIPEHPQEFEDEDEDPSFNDDDDWDGPLSQEQEEDDDPDLEPEPERRPRKSRNSTRRESNAYKSRGSSEKLPEDEDSELNDGFWDTPDDYSERQGDTQDEPDGLVIEDEEDGEEEAEDDEVEDIGEEEEDEKEEVEEPENSSGSPLADVLNTSMKTIM</sequence>